<feature type="compositionally biased region" description="Polar residues" evidence="1">
    <location>
        <begin position="78"/>
        <end position="118"/>
    </location>
</feature>
<feature type="region of interest" description="Disordered" evidence="1">
    <location>
        <begin position="33"/>
        <end position="118"/>
    </location>
</feature>
<reference evidence="3 4" key="1">
    <citation type="submission" date="2012-06" db="EMBL/GenBank/DDBJ databases">
        <title>Draft Genome Sequence of Lactobacillus hominis Strain CRBIP 24.179T, isolated from human intestine.</title>
        <authorList>
            <person name="Cousin S."/>
            <person name="Ma L."/>
            <person name="Bizet C."/>
            <person name="Loux V."/>
            <person name="Bouchier C."/>
            <person name="Clermont D."/>
            <person name="Creno S."/>
        </authorList>
    </citation>
    <scope>NUCLEOTIDE SEQUENCE [LARGE SCALE GENOMIC DNA]</scope>
    <source>
        <strain evidence="4">CRBIP 24.179T</strain>
    </source>
</reference>
<dbReference type="STRING" id="1423758.FC41_GL001126"/>
<evidence type="ECO:0008006" key="5">
    <source>
        <dbReference type="Google" id="ProtNLM"/>
    </source>
</evidence>
<keyword evidence="4" id="KW-1185">Reference proteome</keyword>
<dbReference type="AlphaFoldDB" id="I7L6W8"/>
<feature type="region of interest" description="Disordered" evidence="1">
    <location>
        <begin position="149"/>
        <end position="169"/>
    </location>
</feature>
<name>I7L6W8_9LACO</name>
<gene>
    <name evidence="3" type="ORF">BN55_04040</name>
</gene>
<evidence type="ECO:0000256" key="2">
    <source>
        <dbReference type="SAM" id="SignalP"/>
    </source>
</evidence>
<dbReference type="EMBL" id="CAKE01000020">
    <property type="protein sequence ID" value="CCI82272.1"/>
    <property type="molecule type" value="Genomic_DNA"/>
</dbReference>
<dbReference type="Proteomes" id="UP000009320">
    <property type="component" value="Unassembled WGS sequence"/>
</dbReference>
<dbReference type="PATRIC" id="fig|1423758.3.peg.1139"/>
<accession>I7L6W8</accession>
<evidence type="ECO:0000256" key="1">
    <source>
        <dbReference type="SAM" id="MobiDB-lite"/>
    </source>
</evidence>
<evidence type="ECO:0000313" key="4">
    <source>
        <dbReference type="Proteomes" id="UP000009320"/>
    </source>
</evidence>
<proteinExistence type="predicted"/>
<feature type="signal peptide" evidence="2">
    <location>
        <begin position="1"/>
        <end position="29"/>
    </location>
</feature>
<sequence>MKIQKDVASIIALVSAGTMIGLGSNTVHAATNDQSSISQEADYPKLGAAEDAPTAPESDEANYPKLAPAEDAPKAPQARSQTLKVRQNNQAKQSTALRTQTQNSANINKPAQTAKSTQTLEVVQAPKANKKVAVNKAKNVASKKVKKATNKKTVLKKTSKAQSKTAKKSYPKHFVELKDAIAGSAVVLATGVTTLAVKKIKK</sequence>
<evidence type="ECO:0000313" key="3">
    <source>
        <dbReference type="EMBL" id="CCI82272.1"/>
    </source>
</evidence>
<comment type="caution">
    <text evidence="3">The sequence shown here is derived from an EMBL/GenBank/DDBJ whole genome shotgun (WGS) entry which is preliminary data.</text>
</comment>
<dbReference type="RefSeq" id="WP_008471311.1">
    <property type="nucleotide sequence ID" value="NZ_AYZP01000020.1"/>
</dbReference>
<feature type="chain" id="PRO_5009961922" description="Gram-positive cocci surface proteins LPxTG domain-containing protein" evidence="2">
    <location>
        <begin position="30"/>
        <end position="202"/>
    </location>
</feature>
<dbReference type="GeneID" id="82847495"/>
<protein>
    <recommendedName>
        <fullName evidence="5">Gram-positive cocci surface proteins LPxTG domain-containing protein</fullName>
    </recommendedName>
</protein>
<keyword evidence="2" id="KW-0732">Signal</keyword>
<organism evidence="3 4">
    <name type="scientific">Lactobacillus hominis DSM 23910 = CRBIP 24.179</name>
    <dbReference type="NCBI Taxonomy" id="1423758"/>
    <lineage>
        <taxon>Bacteria</taxon>
        <taxon>Bacillati</taxon>
        <taxon>Bacillota</taxon>
        <taxon>Bacilli</taxon>
        <taxon>Lactobacillales</taxon>
        <taxon>Lactobacillaceae</taxon>
        <taxon>Lactobacillus</taxon>
    </lineage>
</organism>